<keyword evidence="13" id="KW-1185">Reference proteome</keyword>
<dbReference type="GO" id="GO:0004222">
    <property type="term" value="F:metalloendopeptidase activity"/>
    <property type="evidence" value="ECO:0007669"/>
    <property type="project" value="UniProtKB-EC"/>
</dbReference>
<comment type="similarity">
    <text evidence="1 9">Belongs to the peptidase M3 family.</text>
</comment>
<dbReference type="GO" id="GO:0006508">
    <property type="term" value="P:proteolysis"/>
    <property type="evidence" value="ECO:0007669"/>
    <property type="project" value="UniProtKB-KW"/>
</dbReference>
<dbReference type="GO" id="GO:0005829">
    <property type="term" value="C:cytosol"/>
    <property type="evidence" value="ECO:0007669"/>
    <property type="project" value="UniProtKB-ARBA"/>
</dbReference>
<protein>
    <recommendedName>
        <fullName evidence="8">oligopeptidase A</fullName>
        <ecNumber evidence="8">3.4.24.70</ecNumber>
    </recommendedName>
</protein>
<dbReference type="InterPro" id="IPR001567">
    <property type="entry name" value="Pept_M3A_M3B_dom"/>
</dbReference>
<keyword evidence="4 9" id="KW-0378">Hydrolase</keyword>
<keyword evidence="6 9" id="KW-0482">Metalloprotease</keyword>
<evidence type="ECO:0000313" key="13">
    <source>
        <dbReference type="Proteomes" id="UP000694845"/>
    </source>
</evidence>
<feature type="chain" id="PRO_5034655663" description="oligopeptidase A" evidence="10">
    <location>
        <begin position="32"/>
        <end position="757"/>
    </location>
</feature>
<dbReference type="InterPro" id="IPR045090">
    <property type="entry name" value="Pept_M3A_M3B"/>
</dbReference>
<dbReference type="Pfam" id="PF01432">
    <property type="entry name" value="Peptidase_M3"/>
    <property type="match status" value="1"/>
</dbReference>
<accession>A0A8B7YJF4</accession>
<dbReference type="GeneID" id="110980288"/>
<dbReference type="FunFam" id="1.10.1370.40:FF:000005">
    <property type="entry name" value="Organellar oligopeptidase A, chloroplastic/mitochondrial"/>
    <property type="match status" value="1"/>
</dbReference>
<dbReference type="OrthoDB" id="17530at2759"/>
<reference evidence="14" key="1">
    <citation type="submission" date="2025-08" db="UniProtKB">
        <authorList>
            <consortium name="RefSeq"/>
        </authorList>
    </citation>
    <scope>IDENTIFICATION</scope>
</reference>
<keyword evidence="10" id="KW-0732">Signal</keyword>
<comment type="catalytic activity">
    <reaction evidence="7">
        <text>Hydrolysis of oligopeptides, with broad specificity. Gly or Ala commonly occur as P1 or P1' residues, but more distant residues are also important, as is shown by the fact that Z-Gly-Pro-Gly-|-Gly-Pro-Ala is cleaved, but not Z-(Gly)(5).</text>
        <dbReference type="EC" id="3.4.24.70"/>
    </reaction>
</comment>
<evidence type="ECO:0000256" key="2">
    <source>
        <dbReference type="ARBA" id="ARBA00022670"/>
    </source>
</evidence>
<feature type="signal peptide" evidence="10">
    <location>
        <begin position="1"/>
        <end position="31"/>
    </location>
</feature>
<evidence type="ECO:0000256" key="5">
    <source>
        <dbReference type="ARBA" id="ARBA00022833"/>
    </source>
</evidence>
<sequence length="757" mass="85800">MRAAHRLARLQHSLNWLLIALHLALMPLLLTLELSSASTSPWQPSCPAISDFRLFVSRYSPRIGGPSVAQCSTVAQSGRGNPLLRYDEGLPSFRSIEVEHVVPAINQIVGDFEEGLEVLESQYEALGDDVSWSKVSDPLEKLEAPFDFGWGVVTHLNAVKNSQQLRDAYQQVQPLVVKATSRVTQSTPLYRAVKKLNGSGAILDGSQRRLLESAIRQARLGGVELTGDNKERFNQIRLRLATIATQFSNNVLDATKAFSLELTDRRDVDGVPASLLQLMAANANPEKPDPEIGPWKVTLDLPCFEPFMKHSTNRELREKLYKAYITRASQGDHDNTDIIEEIRALRKEKAALLGYANYAAMSLSSKMAENVDNVWALIHGLRDKSKEAAKRDLQQLQDFASSRGFDGRLQLWDMAYWSERQREHLFKFNDEDLRPYFPLPHVLEGMFNLTSFLFNVQIKPADGTVETWHEDVRFFNILNEQGEHIASFFLDPYIRPAEKRGGAWMNVCFGKSELLNRKPVAYLVCNQTPPLKGKPSLMTFREVETLFHEFGHGLQHMLTTVPYAGAAGINNVEWDAVELPSQFMENWMYDARTMRAVSRHYQTGEPLPDSLFDQLVKARKYRAGSAMLRQLYFSAMDIELHTSTDHWMDVMRRAADEYTVTKPLQEDRFPCSFQHIFASGYAAGYYSYKWAEVMAADAFSAFEEVGLDNKESVAQVGRRFRDTILALGGGTHPRDVFQQFRGRDPSPEPLLRTYGLM</sequence>
<dbReference type="Gene3D" id="1.10.1370.10">
    <property type="entry name" value="Neurolysin, domain 3"/>
    <property type="match status" value="1"/>
</dbReference>
<dbReference type="Pfam" id="PF19310">
    <property type="entry name" value="TOP_N"/>
    <property type="match status" value="1"/>
</dbReference>
<dbReference type="Proteomes" id="UP000694845">
    <property type="component" value="Unplaced"/>
</dbReference>
<dbReference type="GO" id="GO:0006518">
    <property type="term" value="P:peptide metabolic process"/>
    <property type="evidence" value="ECO:0007669"/>
    <property type="project" value="TreeGrafter"/>
</dbReference>
<evidence type="ECO:0000256" key="9">
    <source>
        <dbReference type="RuleBase" id="RU003435"/>
    </source>
</evidence>
<evidence type="ECO:0000313" key="14">
    <source>
        <dbReference type="RefSeq" id="XP_022092540.1"/>
    </source>
</evidence>
<organism evidence="13 14">
    <name type="scientific">Acanthaster planci</name>
    <name type="common">Crown-of-thorns starfish</name>
    <dbReference type="NCBI Taxonomy" id="133434"/>
    <lineage>
        <taxon>Eukaryota</taxon>
        <taxon>Metazoa</taxon>
        <taxon>Echinodermata</taxon>
        <taxon>Eleutherozoa</taxon>
        <taxon>Asterozoa</taxon>
        <taxon>Asteroidea</taxon>
        <taxon>Valvatacea</taxon>
        <taxon>Valvatida</taxon>
        <taxon>Acanthasteridae</taxon>
        <taxon>Acanthaster</taxon>
    </lineage>
</organism>
<keyword evidence="2 9" id="KW-0645">Protease</keyword>
<dbReference type="GO" id="GO:0046872">
    <property type="term" value="F:metal ion binding"/>
    <property type="evidence" value="ECO:0007669"/>
    <property type="project" value="UniProtKB-UniRule"/>
</dbReference>
<feature type="domain" description="Peptidase M3A/M3B catalytic" evidence="11">
    <location>
        <begin position="307"/>
        <end position="755"/>
    </location>
</feature>
<feature type="domain" description="Oligopeptidase A N-terminal" evidence="12">
    <location>
        <begin position="105"/>
        <end position="230"/>
    </location>
</feature>
<dbReference type="KEGG" id="aplc:110980288"/>
<dbReference type="InterPro" id="IPR045666">
    <property type="entry name" value="OpdA_N"/>
</dbReference>
<evidence type="ECO:0000256" key="1">
    <source>
        <dbReference type="ARBA" id="ARBA00006040"/>
    </source>
</evidence>
<dbReference type="RefSeq" id="XP_022092540.1">
    <property type="nucleotide sequence ID" value="XM_022236848.1"/>
</dbReference>
<evidence type="ECO:0000256" key="4">
    <source>
        <dbReference type="ARBA" id="ARBA00022801"/>
    </source>
</evidence>
<dbReference type="Gene3D" id="3.40.390.10">
    <property type="entry name" value="Collagenase (Catalytic Domain)"/>
    <property type="match status" value="1"/>
</dbReference>
<dbReference type="InterPro" id="IPR034005">
    <property type="entry name" value="M3A_DCP"/>
</dbReference>
<comment type="cofactor">
    <cofactor evidence="9">
        <name>Zn(2+)</name>
        <dbReference type="ChEBI" id="CHEBI:29105"/>
    </cofactor>
    <text evidence="9">Binds 1 zinc ion.</text>
</comment>
<gene>
    <name evidence="14" type="primary">LOC110980288</name>
</gene>
<evidence type="ECO:0000256" key="6">
    <source>
        <dbReference type="ARBA" id="ARBA00023049"/>
    </source>
</evidence>
<evidence type="ECO:0000256" key="3">
    <source>
        <dbReference type="ARBA" id="ARBA00022723"/>
    </source>
</evidence>
<evidence type="ECO:0000259" key="11">
    <source>
        <dbReference type="Pfam" id="PF01432"/>
    </source>
</evidence>
<dbReference type="InterPro" id="IPR024077">
    <property type="entry name" value="Neurolysin/TOP_dom2"/>
</dbReference>
<dbReference type="Gene3D" id="1.10.1370.40">
    <property type="match status" value="1"/>
</dbReference>
<dbReference type="EC" id="3.4.24.70" evidence="8"/>
<proteinExistence type="inferred from homology"/>
<dbReference type="SUPFAM" id="SSF55486">
    <property type="entry name" value="Metalloproteases ('zincins'), catalytic domain"/>
    <property type="match status" value="1"/>
</dbReference>
<keyword evidence="5 9" id="KW-0862">Zinc</keyword>
<dbReference type="FunFam" id="3.40.390.10:FF:000009">
    <property type="entry name" value="Oligopeptidase A"/>
    <property type="match status" value="1"/>
</dbReference>
<evidence type="ECO:0000256" key="10">
    <source>
        <dbReference type="SAM" id="SignalP"/>
    </source>
</evidence>
<name>A0A8B7YJF4_ACAPL</name>
<evidence type="ECO:0000259" key="12">
    <source>
        <dbReference type="Pfam" id="PF19310"/>
    </source>
</evidence>
<dbReference type="InterPro" id="IPR024079">
    <property type="entry name" value="MetalloPept_cat_dom_sf"/>
</dbReference>
<dbReference type="CDD" id="cd06456">
    <property type="entry name" value="M3A_DCP"/>
    <property type="match status" value="1"/>
</dbReference>
<dbReference type="AlphaFoldDB" id="A0A8B7YJF4"/>
<dbReference type="PANTHER" id="PTHR11804">
    <property type="entry name" value="PROTEASE M3 THIMET OLIGOPEPTIDASE-RELATED"/>
    <property type="match status" value="1"/>
</dbReference>
<evidence type="ECO:0000256" key="7">
    <source>
        <dbReference type="ARBA" id="ARBA00024603"/>
    </source>
</evidence>
<dbReference type="PANTHER" id="PTHR11804:SF83">
    <property type="entry name" value="LD37516P"/>
    <property type="match status" value="1"/>
</dbReference>
<keyword evidence="3 9" id="KW-0479">Metal-binding</keyword>
<evidence type="ECO:0000256" key="8">
    <source>
        <dbReference type="ARBA" id="ARBA00026100"/>
    </source>
</evidence>